<sequence length="49" mass="5145">MRRTPSRVLGTAFAACAPPRSWTCAGAPAGAYRLRVNGVAAPTMAGIRW</sequence>
<keyword evidence="2" id="KW-1185">Reference proteome</keyword>
<gene>
    <name evidence="1" type="ORF">JOF53_000998</name>
</gene>
<organism evidence="1 2">
    <name type="scientific">Crossiella equi</name>
    <dbReference type="NCBI Taxonomy" id="130796"/>
    <lineage>
        <taxon>Bacteria</taxon>
        <taxon>Bacillati</taxon>
        <taxon>Actinomycetota</taxon>
        <taxon>Actinomycetes</taxon>
        <taxon>Pseudonocardiales</taxon>
        <taxon>Pseudonocardiaceae</taxon>
        <taxon>Crossiella</taxon>
    </lineage>
</organism>
<dbReference type="EMBL" id="JAGIOO010000001">
    <property type="protein sequence ID" value="MBP2472126.1"/>
    <property type="molecule type" value="Genomic_DNA"/>
</dbReference>
<evidence type="ECO:0000313" key="2">
    <source>
        <dbReference type="Proteomes" id="UP001519363"/>
    </source>
</evidence>
<dbReference type="Proteomes" id="UP001519363">
    <property type="component" value="Unassembled WGS sequence"/>
</dbReference>
<evidence type="ECO:0000313" key="1">
    <source>
        <dbReference type="EMBL" id="MBP2472126.1"/>
    </source>
</evidence>
<protein>
    <submittedName>
        <fullName evidence="1">Uncharacterized protein</fullName>
    </submittedName>
</protein>
<accession>A0ABS5A697</accession>
<proteinExistence type="predicted"/>
<comment type="caution">
    <text evidence="1">The sequence shown here is derived from an EMBL/GenBank/DDBJ whole genome shotgun (WGS) entry which is preliminary data.</text>
</comment>
<name>A0ABS5A697_9PSEU</name>
<reference evidence="1 2" key="1">
    <citation type="submission" date="2021-03" db="EMBL/GenBank/DDBJ databases">
        <title>Sequencing the genomes of 1000 actinobacteria strains.</title>
        <authorList>
            <person name="Klenk H.-P."/>
        </authorList>
    </citation>
    <scope>NUCLEOTIDE SEQUENCE [LARGE SCALE GENOMIC DNA]</scope>
    <source>
        <strain evidence="1 2">DSM 44580</strain>
    </source>
</reference>